<dbReference type="GO" id="GO:0003677">
    <property type="term" value="F:DNA binding"/>
    <property type="evidence" value="ECO:0007669"/>
    <property type="project" value="InterPro"/>
</dbReference>
<feature type="compositionally biased region" description="Polar residues" evidence="1">
    <location>
        <begin position="11"/>
        <end position="23"/>
    </location>
</feature>
<dbReference type="EMBL" id="DAKRPA010000015">
    <property type="protein sequence ID" value="DBA03798.1"/>
    <property type="molecule type" value="Genomic_DNA"/>
</dbReference>
<evidence type="ECO:0000259" key="3">
    <source>
        <dbReference type="Pfam" id="PF13358"/>
    </source>
</evidence>
<sequence length="214" mass="24704">MLEKDHGVSVAPQTVRNRINESGLNGRESRKKPYLSKKHKRIRLQYARSYASYTVEDWKKVLFSDESSVEKHGTSDVGALQICDRNGNAQYYMEILEDNIDATKEVLCLPDDNEFLDDVASCYRAKTVKEYLRLKGINLFKHPAQSPDLNPIENLWANVKAQLYQRPATTKEELAERIKEIWYDIDQQQVQNRVLSMPARIRAVIEARGGPTKY</sequence>
<dbReference type="InterPro" id="IPR036397">
    <property type="entry name" value="RNaseH_sf"/>
</dbReference>
<evidence type="ECO:0000313" key="4">
    <source>
        <dbReference type="EMBL" id="DBA03798.1"/>
    </source>
</evidence>
<evidence type="ECO:0000259" key="2">
    <source>
        <dbReference type="Pfam" id="PF01498"/>
    </source>
</evidence>
<dbReference type="InterPro" id="IPR038717">
    <property type="entry name" value="Tc1-like_DDE_dom"/>
</dbReference>
<evidence type="ECO:0000313" key="5">
    <source>
        <dbReference type="Proteomes" id="UP001146120"/>
    </source>
</evidence>
<dbReference type="Gene3D" id="3.30.420.10">
    <property type="entry name" value="Ribonuclease H-like superfamily/Ribonuclease H"/>
    <property type="match status" value="1"/>
</dbReference>
<proteinExistence type="predicted"/>
<protein>
    <recommendedName>
        <fullName evidence="6">Transposase</fullName>
    </recommendedName>
</protein>
<dbReference type="Pfam" id="PF01498">
    <property type="entry name" value="HTH_Tnp_Tc3_2"/>
    <property type="match status" value="1"/>
</dbReference>
<dbReference type="Pfam" id="PF13358">
    <property type="entry name" value="DDE_3"/>
    <property type="match status" value="1"/>
</dbReference>
<feature type="domain" description="Tc1-like transposase DDE" evidence="3">
    <location>
        <begin position="112"/>
        <end position="174"/>
    </location>
</feature>
<dbReference type="GO" id="GO:0006313">
    <property type="term" value="P:DNA transposition"/>
    <property type="evidence" value="ECO:0007669"/>
    <property type="project" value="InterPro"/>
</dbReference>
<reference evidence="4" key="2">
    <citation type="journal article" date="2023" name="Microbiol Resour">
        <title>Decontamination and Annotation of the Draft Genome Sequence of the Oomycete Lagenidium giganteum ARSEF 373.</title>
        <authorList>
            <person name="Morgan W.R."/>
            <person name="Tartar A."/>
        </authorList>
    </citation>
    <scope>NUCLEOTIDE SEQUENCE</scope>
    <source>
        <strain evidence="4">ARSEF 373</strain>
    </source>
</reference>
<dbReference type="Proteomes" id="UP001146120">
    <property type="component" value="Unassembled WGS sequence"/>
</dbReference>
<dbReference type="PANTHER" id="PTHR23022">
    <property type="entry name" value="TRANSPOSABLE ELEMENT-RELATED"/>
    <property type="match status" value="1"/>
</dbReference>
<keyword evidence="5" id="KW-1185">Reference proteome</keyword>
<dbReference type="AlphaFoldDB" id="A0AAV2ZFD3"/>
<accession>A0AAV2ZFD3</accession>
<dbReference type="PANTHER" id="PTHR23022:SF119">
    <property type="entry name" value="TC1-LIKE TRANSPOSASE DDE DOMAIN-CONTAINING PROTEIN"/>
    <property type="match status" value="1"/>
</dbReference>
<feature type="region of interest" description="Disordered" evidence="1">
    <location>
        <begin position="1"/>
        <end position="36"/>
    </location>
</feature>
<reference evidence="4" key="1">
    <citation type="submission" date="2022-11" db="EMBL/GenBank/DDBJ databases">
        <authorList>
            <person name="Morgan W.R."/>
            <person name="Tartar A."/>
        </authorList>
    </citation>
    <scope>NUCLEOTIDE SEQUENCE</scope>
    <source>
        <strain evidence="4">ARSEF 373</strain>
    </source>
</reference>
<organism evidence="4 5">
    <name type="scientific">Lagenidium giganteum</name>
    <dbReference type="NCBI Taxonomy" id="4803"/>
    <lineage>
        <taxon>Eukaryota</taxon>
        <taxon>Sar</taxon>
        <taxon>Stramenopiles</taxon>
        <taxon>Oomycota</taxon>
        <taxon>Peronosporomycetes</taxon>
        <taxon>Pythiales</taxon>
        <taxon>Pythiaceae</taxon>
    </lineage>
</organism>
<dbReference type="InterPro" id="IPR002492">
    <property type="entry name" value="Transposase_Tc1-like"/>
</dbReference>
<comment type="caution">
    <text evidence="4">The sequence shown here is derived from an EMBL/GenBank/DDBJ whole genome shotgun (WGS) entry which is preliminary data.</text>
</comment>
<dbReference type="InterPro" id="IPR052338">
    <property type="entry name" value="Transposase_5"/>
</dbReference>
<gene>
    <name evidence="4" type="ORF">N0F65_005688</name>
</gene>
<feature type="domain" description="Transposase Tc1-like" evidence="2">
    <location>
        <begin position="4"/>
        <end position="51"/>
    </location>
</feature>
<evidence type="ECO:0000256" key="1">
    <source>
        <dbReference type="SAM" id="MobiDB-lite"/>
    </source>
</evidence>
<dbReference type="GO" id="GO:0015074">
    <property type="term" value="P:DNA integration"/>
    <property type="evidence" value="ECO:0007669"/>
    <property type="project" value="InterPro"/>
</dbReference>
<name>A0AAV2ZFD3_9STRA</name>
<evidence type="ECO:0008006" key="6">
    <source>
        <dbReference type="Google" id="ProtNLM"/>
    </source>
</evidence>